<evidence type="ECO:0000313" key="2">
    <source>
        <dbReference type="EMBL" id="CUU67066.1"/>
    </source>
</evidence>
<dbReference type="AlphaFoldDB" id="A0A0X2NNP4"/>
<evidence type="ECO:0000313" key="3">
    <source>
        <dbReference type="Proteomes" id="UP000182498"/>
    </source>
</evidence>
<sequence length="341" mass="35169">MFGRKSSKTRRQWKDAPDPGTESIAPARHPDAEAASSVVRRVFVEVGGEDVADFDVDVSATTGPLTVRLGAVWHGTVAPTAGLGAGSGVDTALNSWNAGHTVPRAYARLDDSDQIRVCADSVMTCGAGVTVQQLDEWMRRALAGLSALREYLGQRWPGAATDAVAAPVGQVADGDITALVVAGNPYGLLGGKTPAVLLPRIGVEVVGRTEVKESGVSGRRGNGYLRFADGPDVALHDGTLSVSSGIALGTPGSLDPDTVDWLHALCGRVNALPGSVVAVFDGANLTCAVHRPVGSGLSDAQLTDAVTRDRVAVRETVLMLLSEIREDSAGTDGVEDGSADA</sequence>
<dbReference type="Proteomes" id="UP000182498">
    <property type="component" value="Unassembled WGS sequence"/>
</dbReference>
<keyword evidence="3" id="KW-1185">Reference proteome</keyword>
<evidence type="ECO:0000256" key="1">
    <source>
        <dbReference type="SAM" id="MobiDB-lite"/>
    </source>
</evidence>
<dbReference type="InterPro" id="IPR019660">
    <property type="entry name" value="Put_sensory_transdc_reg_YbjN"/>
</dbReference>
<dbReference type="Pfam" id="PF10722">
    <property type="entry name" value="YbjN"/>
    <property type="match status" value="1"/>
</dbReference>
<reference evidence="3" key="1">
    <citation type="submission" date="2015-11" db="EMBL/GenBank/DDBJ databases">
        <authorList>
            <person name="Dugat-Bony E."/>
        </authorList>
    </citation>
    <scope>NUCLEOTIDE SEQUENCE [LARGE SCALE GENOMIC DNA]</scope>
    <source>
        <strain evidence="3">Mu292</strain>
    </source>
</reference>
<dbReference type="EMBL" id="FAUH01000018">
    <property type="protein sequence ID" value="CUU67066.1"/>
    <property type="molecule type" value="Genomic_DNA"/>
</dbReference>
<accession>A0A0X2NNP4</accession>
<feature type="region of interest" description="Disordered" evidence="1">
    <location>
        <begin position="1"/>
        <end position="32"/>
    </location>
</feature>
<gene>
    <name evidence="2" type="ORF">CVAR292_02419</name>
</gene>
<feature type="compositionally biased region" description="Basic residues" evidence="1">
    <location>
        <begin position="1"/>
        <end position="11"/>
    </location>
</feature>
<name>A0A0X2NNP4_9CORY</name>
<organism evidence="2 3">
    <name type="scientific">Corynebacterium variabile</name>
    <dbReference type="NCBI Taxonomy" id="1727"/>
    <lineage>
        <taxon>Bacteria</taxon>
        <taxon>Bacillati</taxon>
        <taxon>Actinomycetota</taxon>
        <taxon>Actinomycetes</taxon>
        <taxon>Mycobacteriales</taxon>
        <taxon>Corynebacteriaceae</taxon>
        <taxon>Corynebacterium</taxon>
    </lineage>
</organism>
<dbReference type="OrthoDB" id="4427617at2"/>
<protein>
    <submittedName>
        <fullName evidence="2">Putative bacterial sensory transduction regulator</fullName>
    </submittedName>
</protein>
<proteinExistence type="predicted"/>
<dbReference type="RefSeq" id="WP_073884607.1">
    <property type="nucleotide sequence ID" value="NZ_FAUH01000018.1"/>
</dbReference>